<sequence length="452" mass="49085">MRFQGAHLAVYLARRSLRSMLSSESSDAATSIWVSARWHVAGICTSSRILTDINQKTGKSAIGHRCASFFDRCFQKRYFHGTQVVSARDYYEVLGVSKGASASDIKKAYYGLAKKLHPDTNKEDADAEKKFQEVQRAYEVLKDDEKRSLYDQVGPDAFEQAASGGGPGGPFGGAGFGSPFDDFFSGGGMNDFFKNIFRDREFGGQDVKVSLEISFMEAVHGCTKTLTFQTSLPCEACGGSGVPPGTKPETCRTCKGVGTIFMQSGPFRMQTTCSKCGGSGKTVKNLCQSCKGNKVFRGTKSVKLDVMPGVDDDDTIRVYGSGGADPEGNKPGDLYVTIKVRHDPVFRREKSDIHVDAVLSITQAILGGTIHVPTLTGDVVLKVRPGTQPGQKVVLKGKGMKTRNSSFYGDQYVHFNVTIPVNLTDRQRVLIEEFAKEEQREYKGGAAAEASG</sequence>
<dbReference type="PRINTS" id="PR00625">
    <property type="entry name" value="JDOMAIN"/>
</dbReference>
<accession>A0A2I0X896</accession>
<proteinExistence type="inferred from homology"/>
<dbReference type="GO" id="GO:0031072">
    <property type="term" value="F:heat shock protein binding"/>
    <property type="evidence" value="ECO:0007669"/>
    <property type="project" value="InterPro"/>
</dbReference>
<feature type="zinc finger region" description="CR-type" evidence="6">
    <location>
        <begin position="221"/>
        <end position="299"/>
    </location>
</feature>
<dbReference type="PROSITE" id="PS50076">
    <property type="entry name" value="DNAJ_2"/>
    <property type="match status" value="1"/>
</dbReference>
<dbReference type="PANTHER" id="PTHR43096:SF52">
    <property type="entry name" value="DNAJ HOMOLOG 1, MITOCHONDRIAL-RELATED"/>
    <property type="match status" value="1"/>
</dbReference>
<keyword evidence="3 6" id="KW-0863">Zinc-finger</keyword>
<dbReference type="GO" id="GO:0008270">
    <property type="term" value="F:zinc ion binding"/>
    <property type="evidence" value="ECO:0007669"/>
    <property type="project" value="UniProtKB-KW"/>
</dbReference>
<dbReference type="HAMAP" id="MF_01152">
    <property type="entry name" value="DnaJ"/>
    <property type="match status" value="1"/>
</dbReference>
<dbReference type="CDD" id="cd10747">
    <property type="entry name" value="DnaJ_C"/>
    <property type="match status" value="1"/>
</dbReference>
<dbReference type="STRING" id="906689.A0A2I0X896"/>
<dbReference type="FunFam" id="2.10.230.10:FF:000002">
    <property type="entry name" value="Molecular chaperone DnaJ"/>
    <property type="match status" value="1"/>
</dbReference>
<organism evidence="9 10">
    <name type="scientific">Dendrobium catenatum</name>
    <dbReference type="NCBI Taxonomy" id="906689"/>
    <lineage>
        <taxon>Eukaryota</taxon>
        <taxon>Viridiplantae</taxon>
        <taxon>Streptophyta</taxon>
        <taxon>Embryophyta</taxon>
        <taxon>Tracheophyta</taxon>
        <taxon>Spermatophyta</taxon>
        <taxon>Magnoliopsida</taxon>
        <taxon>Liliopsida</taxon>
        <taxon>Asparagales</taxon>
        <taxon>Orchidaceae</taxon>
        <taxon>Epidendroideae</taxon>
        <taxon>Malaxideae</taxon>
        <taxon>Dendrobiinae</taxon>
        <taxon>Dendrobium</taxon>
    </lineage>
</organism>
<dbReference type="SMART" id="SM00271">
    <property type="entry name" value="DnaJ"/>
    <property type="match status" value="1"/>
</dbReference>
<dbReference type="SUPFAM" id="SSF46565">
    <property type="entry name" value="Chaperone J-domain"/>
    <property type="match status" value="1"/>
</dbReference>
<dbReference type="SUPFAM" id="SSF57938">
    <property type="entry name" value="DnaJ/Hsp40 cysteine-rich domain"/>
    <property type="match status" value="1"/>
</dbReference>
<dbReference type="GO" id="GO:0005524">
    <property type="term" value="F:ATP binding"/>
    <property type="evidence" value="ECO:0007669"/>
    <property type="project" value="InterPro"/>
</dbReference>
<protein>
    <submittedName>
        <fullName evidence="9">Chaperone protein dnaJ 1, mitochondrial</fullName>
    </submittedName>
</protein>
<keyword evidence="5" id="KW-0143">Chaperone</keyword>
<evidence type="ECO:0000259" key="8">
    <source>
        <dbReference type="PROSITE" id="PS51188"/>
    </source>
</evidence>
<dbReference type="InterPro" id="IPR001305">
    <property type="entry name" value="HSP_DnaJ_Cys-rich_dom"/>
</dbReference>
<evidence type="ECO:0000256" key="4">
    <source>
        <dbReference type="ARBA" id="ARBA00022833"/>
    </source>
</evidence>
<dbReference type="OrthoDB" id="10256793at2759"/>
<dbReference type="InterPro" id="IPR036410">
    <property type="entry name" value="HSP_DnaJ_Cys-rich_dom_sf"/>
</dbReference>
<gene>
    <name evidence="9" type="primary">ATJ1</name>
    <name evidence="9" type="ORF">MA16_Dca010387</name>
</gene>
<name>A0A2I0X896_9ASPA</name>
<evidence type="ECO:0000256" key="1">
    <source>
        <dbReference type="ARBA" id="ARBA00022723"/>
    </source>
</evidence>
<dbReference type="PROSITE" id="PS00636">
    <property type="entry name" value="DNAJ_1"/>
    <property type="match status" value="1"/>
</dbReference>
<dbReference type="Pfam" id="PF00226">
    <property type="entry name" value="DnaJ"/>
    <property type="match status" value="1"/>
</dbReference>
<dbReference type="NCBIfam" id="TIGR02349">
    <property type="entry name" value="DnaJ_bact"/>
    <property type="match status" value="1"/>
</dbReference>
<evidence type="ECO:0000256" key="6">
    <source>
        <dbReference type="PROSITE-ProRule" id="PRU00546"/>
    </source>
</evidence>
<feature type="domain" description="CR-type" evidence="8">
    <location>
        <begin position="221"/>
        <end position="299"/>
    </location>
</feature>
<dbReference type="InterPro" id="IPR018253">
    <property type="entry name" value="DnaJ_domain_CS"/>
</dbReference>
<dbReference type="FunFam" id="1.10.287.110:FF:000058">
    <property type="entry name" value="Chaperone protein dnaJ GFA2, mitochondrial"/>
    <property type="match status" value="1"/>
</dbReference>
<dbReference type="GO" id="GO:0009408">
    <property type="term" value="P:response to heat"/>
    <property type="evidence" value="ECO:0007669"/>
    <property type="project" value="InterPro"/>
</dbReference>
<dbReference type="Pfam" id="PF01556">
    <property type="entry name" value="DnaJ_C"/>
    <property type="match status" value="1"/>
</dbReference>
<dbReference type="InterPro" id="IPR002939">
    <property type="entry name" value="DnaJ_C"/>
</dbReference>
<keyword evidence="2" id="KW-0677">Repeat</keyword>
<dbReference type="Pfam" id="PF00684">
    <property type="entry name" value="DnaJ_CXXCXGXG"/>
    <property type="match status" value="1"/>
</dbReference>
<dbReference type="PANTHER" id="PTHR43096">
    <property type="entry name" value="DNAJ HOMOLOG 1, MITOCHONDRIAL-RELATED"/>
    <property type="match status" value="1"/>
</dbReference>
<dbReference type="EMBL" id="KZ502064">
    <property type="protein sequence ID" value="PKU84101.1"/>
    <property type="molecule type" value="Genomic_DNA"/>
</dbReference>
<keyword evidence="10" id="KW-1185">Reference proteome</keyword>
<dbReference type="InterPro" id="IPR001623">
    <property type="entry name" value="DnaJ_domain"/>
</dbReference>
<dbReference type="Gene3D" id="2.10.230.10">
    <property type="entry name" value="Heat shock protein DnaJ, cysteine-rich domain"/>
    <property type="match status" value="1"/>
</dbReference>
<reference evidence="9 10" key="2">
    <citation type="journal article" date="2017" name="Nature">
        <title>The Apostasia genome and the evolution of orchids.</title>
        <authorList>
            <person name="Zhang G.Q."/>
            <person name="Liu K.W."/>
            <person name="Li Z."/>
            <person name="Lohaus R."/>
            <person name="Hsiao Y.Y."/>
            <person name="Niu S.C."/>
            <person name="Wang J.Y."/>
            <person name="Lin Y.C."/>
            <person name="Xu Q."/>
            <person name="Chen L.J."/>
            <person name="Yoshida K."/>
            <person name="Fujiwara S."/>
            <person name="Wang Z.W."/>
            <person name="Zhang Y.Q."/>
            <person name="Mitsuda N."/>
            <person name="Wang M."/>
            <person name="Liu G.H."/>
            <person name="Pecoraro L."/>
            <person name="Huang H.X."/>
            <person name="Xiao X.J."/>
            <person name="Lin M."/>
            <person name="Wu X.Y."/>
            <person name="Wu W.L."/>
            <person name="Chen Y.Y."/>
            <person name="Chang S.B."/>
            <person name="Sakamoto S."/>
            <person name="Ohme-Takagi M."/>
            <person name="Yagi M."/>
            <person name="Zeng S.J."/>
            <person name="Shen C.Y."/>
            <person name="Yeh C.M."/>
            <person name="Luo Y.B."/>
            <person name="Tsai W.C."/>
            <person name="Van de Peer Y."/>
            <person name="Liu Z.J."/>
        </authorList>
    </citation>
    <scope>NUCLEOTIDE SEQUENCE [LARGE SCALE GENOMIC DNA]</scope>
    <source>
        <tissue evidence="9">The whole plant</tissue>
    </source>
</reference>
<keyword evidence="4 6" id="KW-0862">Zinc</keyword>
<reference evidence="9 10" key="1">
    <citation type="journal article" date="2016" name="Sci. Rep.">
        <title>The Dendrobium catenatum Lindl. genome sequence provides insights into polysaccharide synthase, floral development and adaptive evolution.</title>
        <authorList>
            <person name="Zhang G.Q."/>
            <person name="Xu Q."/>
            <person name="Bian C."/>
            <person name="Tsai W.C."/>
            <person name="Yeh C.M."/>
            <person name="Liu K.W."/>
            <person name="Yoshida K."/>
            <person name="Zhang L.S."/>
            <person name="Chang S.B."/>
            <person name="Chen F."/>
            <person name="Shi Y."/>
            <person name="Su Y.Y."/>
            <person name="Zhang Y.Q."/>
            <person name="Chen L.J."/>
            <person name="Yin Y."/>
            <person name="Lin M."/>
            <person name="Huang H."/>
            <person name="Deng H."/>
            <person name="Wang Z.W."/>
            <person name="Zhu S.L."/>
            <person name="Zhao X."/>
            <person name="Deng C."/>
            <person name="Niu S.C."/>
            <person name="Huang J."/>
            <person name="Wang M."/>
            <person name="Liu G.H."/>
            <person name="Yang H.J."/>
            <person name="Xiao X.J."/>
            <person name="Hsiao Y.Y."/>
            <person name="Wu W.L."/>
            <person name="Chen Y.Y."/>
            <person name="Mitsuda N."/>
            <person name="Ohme-Takagi M."/>
            <person name="Luo Y.B."/>
            <person name="Van de Peer Y."/>
            <person name="Liu Z.J."/>
        </authorList>
    </citation>
    <scope>NUCLEOTIDE SEQUENCE [LARGE SCALE GENOMIC DNA]</scope>
    <source>
        <tissue evidence="9">The whole plant</tissue>
    </source>
</reference>
<feature type="domain" description="J" evidence="7">
    <location>
        <begin position="89"/>
        <end position="154"/>
    </location>
</feature>
<dbReference type="CDD" id="cd10719">
    <property type="entry name" value="DnaJ_zf"/>
    <property type="match status" value="1"/>
</dbReference>
<dbReference type="GO" id="GO:0005783">
    <property type="term" value="C:endoplasmic reticulum"/>
    <property type="evidence" value="ECO:0007669"/>
    <property type="project" value="UniProtKB-ARBA"/>
</dbReference>
<dbReference type="AlphaFoldDB" id="A0A2I0X896"/>
<dbReference type="PROSITE" id="PS51188">
    <property type="entry name" value="ZF_CR"/>
    <property type="match status" value="1"/>
</dbReference>
<dbReference type="GO" id="GO:0051082">
    <property type="term" value="F:unfolded protein binding"/>
    <property type="evidence" value="ECO:0007669"/>
    <property type="project" value="InterPro"/>
</dbReference>
<evidence type="ECO:0000313" key="10">
    <source>
        <dbReference type="Proteomes" id="UP000233837"/>
    </source>
</evidence>
<evidence type="ECO:0000259" key="7">
    <source>
        <dbReference type="PROSITE" id="PS50076"/>
    </source>
</evidence>
<dbReference type="Gene3D" id="2.60.260.20">
    <property type="entry name" value="Urease metallochaperone UreE, N-terminal domain"/>
    <property type="match status" value="2"/>
</dbReference>
<dbReference type="Proteomes" id="UP000233837">
    <property type="component" value="Unassembled WGS sequence"/>
</dbReference>
<dbReference type="SUPFAM" id="SSF49493">
    <property type="entry name" value="HSP40/DnaJ peptide-binding domain"/>
    <property type="match status" value="2"/>
</dbReference>
<dbReference type="CDD" id="cd06257">
    <property type="entry name" value="DnaJ"/>
    <property type="match status" value="1"/>
</dbReference>
<keyword evidence="1 6" id="KW-0479">Metal-binding</keyword>
<evidence type="ECO:0000256" key="2">
    <source>
        <dbReference type="ARBA" id="ARBA00022737"/>
    </source>
</evidence>
<evidence type="ECO:0000313" key="9">
    <source>
        <dbReference type="EMBL" id="PKU84101.1"/>
    </source>
</evidence>
<dbReference type="FunFam" id="2.60.260.20:FF:000005">
    <property type="entry name" value="Chaperone protein dnaJ 1, mitochondrial"/>
    <property type="match status" value="1"/>
</dbReference>
<dbReference type="NCBIfam" id="NF008035">
    <property type="entry name" value="PRK10767.1"/>
    <property type="match status" value="1"/>
</dbReference>
<evidence type="ECO:0000256" key="3">
    <source>
        <dbReference type="ARBA" id="ARBA00022771"/>
    </source>
</evidence>
<dbReference type="InterPro" id="IPR036869">
    <property type="entry name" value="J_dom_sf"/>
</dbReference>
<evidence type="ECO:0000256" key="5">
    <source>
        <dbReference type="ARBA" id="ARBA00023186"/>
    </source>
</evidence>
<dbReference type="InterPro" id="IPR008971">
    <property type="entry name" value="HSP40/DnaJ_pept-bd"/>
</dbReference>
<dbReference type="InterPro" id="IPR012724">
    <property type="entry name" value="DnaJ"/>
</dbReference>
<dbReference type="Gene3D" id="1.10.287.110">
    <property type="entry name" value="DnaJ domain"/>
    <property type="match status" value="1"/>
</dbReference>
<dbReference type="GO" id="GO:0042026">
    <property type="term" value="P:protein refolding"/>
    <property type="evidence" value="ECO:0007669"/>
    <property type="project" value="TreeGrafter"/>
</dbReference>